<dbReference type="RefSeq" id="WP_313977994.1">
    <property type="nucleotide sequence ID" value="NZ_JASJOS010000004.1"/>
</dbReference>
<keyword evidence="1" id="KW-1133">Transmembrane helix</keyword>
<name>A0AAE3U623_9BACT</name>
<feature type="transmembrane region" description="Helical" evidence="1">
    <location>
        <begin position="79"/>
        <end position="100"/>
    </location>
</feature>
<evidence type="ECO:0000256" key="1">
    <source>
        <dbReference type="SAM" id="Phobius"/>
    </source>
</evidence>
<proteinExistence type="predicted"/>
<reference evidence="2" key="1">
    <citation type="submission" date="2023-05" db="EMBL/GenBank/DDBJ databases">
        <authorList>
            <person name="Zhang X."/>
        </authorList>
    </citation>
    <scope>NUCLEOTIDE SEQUENCE</scope>
    <source>
        <strain evidence="2">YF14B1</strain>
    </source>
</reference>
<sequence length="154" mass="17614">MESQLIQFITLLLLLLVTGVFFGPWLALHRSLHLFSKEEFIKITKILGANLGRPMQIMMPLCIVFMLLSVISFPQKSSVGFYVMVASLICILITLIVTLTTELPIVNKIREYTIETLPANWEAIRDKWVRFHALRVFPAILSFALFITVILHIV</sequence>
<dbReference type="Pfam" id="PF08592">
    <property type="entry name" value="Anthrone_oxy"/>
    <property type="match status" value="1"/>
</dbReference>
<feature type="transmembrane region" description="Helical" evidence="1">
    <location>
        <begin position="133"/>
        <end position="153"/>
    </location>
</feature>
<comment type="caution">
    <text evidence="2">The sequence shown here is derived from an EMBL/GenBank/DDBJ whole genome shotgun (WGS) entry which is preliminary data.</text>
</comment>
<feature type="transmembrane region" description="Helical" evidence="1">
    <location>
        <begin position="55"/>
        <end position="73"/>
    </location>
</feature>
<gene>
    <name evidence="2" type="ORF">QNI16_10445</name>
</gene>
<protein>
    <submittedName>
        <fullName evidence="2">DUF1772 domain-containing protein</fullName>
    </submittedName>
</protein>
<keyword evidence="1" id="KW-0472">Membrane</keyword>
<dbReference type="Proteomes" id="UP001241110">
    <property type="component" value="Unassembled WGS sequence"/>
</dbReference>
<accession>A0AAE3U623</accession>
<keyword evidence="1" id="KW-0812">Transmembrane</keyword>
<dbReference type="AlphaFoldDB" id="A0AAE3U623"/>
<organism evidence="2 3">
    <name type="scientific">Xanthocytophaga flava</name>
    <dbReference type="NCBI Taxonomy" id="3048013"/>
    <lineage>
        <taxon>Bacteria</taxon>
        <taxon>Pseudomonadati</taxon>
        <taxon>Bacteroidota</taxon>
        <taxon>Cytophagia</taxon>
        <taxon>Cytophagales</taxon>
        <taxon>Rhodocytophagaceae</taxon>
        <taxon>Xanthocytophaga</taxon>
    </lineage>
</organism>
<evidence type="ECO:0000313" key="2">
    <source>
        <dbReference type="EMBL" id="MDJ1480901.1"/>
    </source>
</evidence>
<feature type="transmembrane region" description="Helical" evidence="1">
    <location>
        <begin position="6"/>
        <end position="28"/>
    </location>
</feature>
<dbReference type="EMBL" id="JASJOS010000004">
    <property type="protein sequence ID" value="MDJ1480901.1"/>
    <property type="molecule type" value="Genomic_DNA"/>
</dbReference>
<evidence type="ECO:0000313" key="3">
    <source>
        <dbReference type="Proteomes" id="UP001241110"/>
    </source>
</evidence>
<dbReference type="InterPro" id="IPR013901">
    <property type="entry name" value="Anthrone_oxy"/>
</dbReference>